<dbReference type="InterPro" id="IPR016164">
    <property type="entry name" value="FAD-linked_Oxase-like_C"/>
</dbReference>
<feature type="domain" description="FAD-binding PCMH-type" evidence="5">
    <location>
        <begin position="82"/>
        <end position="267"/>
    </location>
</feature>
<dbReference type="EMBL" id="FRDL01000003">
    <property type="protein sequence ID" value="SHN61356.1"/>
    <property type="molecule type" value="Genomic_DNA"/>
</dbReference>
<dbReference type="PROSITE" id="PS51387">
    <property type="entry name" value="FAD_PCMH"/>
    <property type="match status" value="1"/>
</dbReference>
<keyword evidence="2" id="KW-0285">Flavoprotein</keyword>
<accession>A0A1M7SSJ4</accession>
<name>A0A1M7SSJ4_9RHOB</name>
<dbReference type="Gene3D" id="3.30.70.2190">
    <property type="match status" value="1"/>
</dbReference>
<comment type="similarity">
    <text evidence="1">Belongs to the FAD-binding oxidoreductase/transferase type 4 family.</text>
</comment>
<feature type="region of interest" description="Disordered" evidence="4">
    <location>
        <begin position="1"/>
        <end position="46"/>
    </location>
</feature>
<dbReference type="GO" id="GO:0022904">
    <property type="term" value="P:respiratory electron transport chain"/>
    <property type="evidence" value="ECO:0007669"/>
    <property type="project" value="TreeGrafter"/>
</dbReference>
<evidence type="ECO:0000313" key="7">
    <source>
        <dbReference type="Proteomes" id="UP000184066"/>
    </source>
</evidence>
<evidence type="ECO:0000256" key="2">
    <source>
        <dbReference type="ARBA" id="ARBA00022630"/>
    </source>
</evidence>
<dbReference type="PANTHER" id="PTHR43716:SF2">
    <property type="entry name" value="BLL6224 PROTEIN"/>
    <property type="match status" value="1"/>
</dbReference>
<dbReference type="Proteomes" id="UP000184066">
    <property type="component" value="Unassembled WGS sequence"/>
</dbReference>
<keyword evidence="7" id="KW-1185">Reference proteome</keyword>
<sequence length="528" mass="55895">MAPHRPRRRIANGDAVLTPETTPQSTPQSTPDPDRAPAPPGEPRLREADEALLNALRALLGPEGVREGPDAAPWLREPRDRLTGRAALIARPADAEQTARILRLCAEARVPVVPHAGGTGLVGGQLAPQGMAPEPAPVVLSVDRMNRIRQVSPEDDAMIVEAGVILADAQAAAEAADRLFPLSLASEGSARIGGLLATNAGGVNVLRYGNARDLTLGIEAALPDGSVLRGLKLLRKDNAGYDLRHLLIGSEGTLGVITAAALRLFPRPAERAAAWLGTPSPETALALLHLLRGAFAEQLTAFELMHRTGMDFLAERLPDLRQPMTPPPEWAVLAEVSGPAGSAQRPRLEAALAEAVERGLAADGVLAESEAQRAQLWRVREAIPEANRKVGAISSHDVSAPLSRIARFIALGREAIGRIDPALRINCFGHLGDGNLHYNVFPPKGASRGDYERLRGRIQRTVHDLIAELGGSFSAEHGVGRLKTADLRRYGDPAALRMMAAIKRALDPAGVMNPGAALPGDPPPAAPD</sequence>
<keyword evidence="3" id="KW-0274">FAD</keyword>
<gene>
    <name evidence="6" type="ORF">SAMN05216200_103161</name>
</gene>
<proteinExistence type="inferred from homology"/>
<feature type="compositionally biased region" description="Basic residues" evidence="4">
    <location>
        <begin position="1"/>
        <end position="10"/>
    </location>
</feature>
<protein>
    <submittedName>
        <fullName evidence="6">FAD/FMN-containing dehydrogenase</fullName>
    </submittedName>
</protein>
<dbReference type="SUPFAM" id="SSF55103">
    <property type="entry name" value="FAD-linked oxidases, C-terminal domain"/>
    <property type="match status" value="1"/>
</dbReference>
<reference evidence="6 7" key="1">
    <citation type="submission" date="2016-12" db="EMBL/GenBank/DDBJ databases">
        <authorList>
            <person name="Song W.-J."/>
            <person name="Kurnit D.M."/>
        </authorList>
    </citation>
    <scope>NUCLEOTIDE SEQUENCE [LARGE SCALE GENOMIC DNA]</scope>
    <source>
        <strain evidence="6 7">CGMCC 1.10808</strain>
    </source>
</reference>
<dbReference type="STRING" id="1189325.SAMN04488119_101160"/>
<dbReference type="GO" id="GO:0071949">
    <property type="term" value="F:FAD binding"/>
    <property type="evidence" value="ECO:0007669"/>
    <property type="project" value="InterPro"/>
</dbReference>
<evidence type="ECO:0000256" key="1">
    <source>
        <dbReference type="ARBA" id="ARBA00008000"/>
    </source>
</evidence>
<organism evidence="6 7">
    <name type="scientific">Oceanicella actignis</name>
    <dbReference type="NCBI Taxonomy" id="1189325"/>
    <lineage>
        <taxon>Bacteria</taxon>
        <taxon>Pseudomonadati</taxon>
        <taxon>Pseudomonadota</taxon>
        <taxon>Alphaproteobacteria</taxon>
        <taxon>Rhodobacterales</taxon>
        <taxon>Paracoccaceae</taxon>
        <taxon>Oceanicella</taxon>
    </lineage>
</organism>
<dbReference type="InterPro" id="IPR036318">
    <property type="entry name" value="FAD-bd_PCMH-like_sf"/>
</dbReference>
<dbReference type="InterPro" id="IPR051264">
    <property type="entry name" value="FAD-oxidored/transferase_4"/>
</dbReference>
<evidence type="ECO:0000256" key="4">
    <source>
        <dbReference type="SAM" id="MobiDB-lite"/>
    </source>
</evidence>
<dbReference type="GO" id="GO:0003824">
    <property type="term" value="F:catalytic activity"/>
    <property type="evidence" value="ECO:0007669"/>
    <property type="project" value="InterPro"/>
</dbReference>
<evidence type="ECO:0000256" key="3">
    <source>
        <dbReference type="ARBA" id="ARBA00022827"/>
    </source>
</evidence>
<dbReference type="Gene3D" id="3.30.465.10">
    <property type="match status" value="1"/>
</dbReference>
<evidence type="ECO:0000259" key="5">
    <source>
        <dbReference type="PROSITE" id="PS51387"/>
    </source>
</evidence>
<dbReference type="InterPro" id="IPR006094">
    <property type="entry name" value="Oxid_FAD_bind_N"/>
</dbReference>
<dbReference type="AlphaFoldDB" id="A0A1M7SSJ4"/>
<feature type="compositionally biased region" description="Low complexity" evidence="4">
    <location>
        <begin position="18"/>
        <end position="31"/>
    </location>
</feature>
<dbReference type="InterPro" id="IPR016169">
    <property type="entry name" value="FAD-bd_PCMH_sub2"/>
</dbReference>
<dbReference type="Gene3D" id="1.10.45.10">
    <property type="entry name" value="Vanillyl-alcohol Oxidase, Chain A, domain 4"/>
    <property type="match status" value="1"/>
</dbReference>
<dbReference type="PANTHER" id="PTHR43716">
    <property type="entry name" value="D-2-HYDROXYGLUTARATE DEHYDROGENASE, MITOCHONDRIAL"/>
    <property type="match status" value="1"/>
</dbReference>
<dbReference type="Pfam" id="PF01565">
    <property type="entry name" value="FAD_binding_4"/>
    <property type="match status" value="1"/>
</dbReference>
<dbReference type="InterPro" id="IPR016166">
    <property type="entry name" value="FAD-bd_PCMH"/>
</dbReference>
<dbReference type="Gene3D" id="3.30.70.2740">
    <property type="match status" value="1"/>
</dbReference>
<dbReference type="OrthoDB" id="9811557at2"/>
<dbReference type="InterPro" id="IPR016171">
    <property type="entry name" value="Vanillyl_alc_oxidase_C-sub2"/>
</dbReference>
<dbReference type="Pfam" id="PF02913">
    <property type="entry name" value="FAD-oxidase_C"/>
    <property type="match status" value="1"/>
</dbReference>
<dbReference type="SUPFAM" id="SSF56176">
    <property type="entry name" value="FAD-binding/transporter-associated domain-like"/>
    <property type="match status" value="1"/>
</dbReference>
<dbReference type="InterPro" id="IPR004113">
    <property type="entry name" value="FAD-bd_oxidored_4_C"/>
</dbReference>
<evidence type="ECO:0000313" key="6">
    <source>
        <dbReference type="EMBL" id="SHN61356.1"/>
    </source>
</evidence>